<name>A0ABY5IBQ2_9VIBR</name>
<accession>A0ABY5IBQ2</accession>
<dbReference type="EMBL" id="CP050470">
    <property type="protein sequence ID" value="UTZ31743.1"/>
    <property type="molecule type" value="Genomic_DNA"/>
</dbReference>
<proteinExistence type="predicted"/>
<sequence length="162" mass="18353">MKGVALLLIVFLFFGLGFMKKNSNGSKSKSNLSVNRGIRNNNPLNIRKGNNWIGESESRDNEFETFSHHKYGFRAAAKLIRNYQKRYGLNTVSLIIGRWAPPNENDTGNYAQFVANQLKVGVNEPLDVRDNNKLAQLLHAMSIMEVGRHYTLNDAMRGVRLV</sequence>
<evidence type="ECO:0000313" key="1">
    <source>
        <dbReference type="EMBL" id="UTZ31743.1"/>
    </source>
</evidence>
<gene>
    <name evidence="1" type="ORF">HB762_10230</name>
</gene>
<dbReference type="RefSeq" id="WP_255898239.1">
    <property type="nucleotide sequence ID" value="NZ_CP050470.1"/>
</dbReference>
<protein>
    <submittedName>
        <fullName evidence="1">Structural protein</fullName>
    </submittedName>
</protein>
<reference evidence="1" key="1">
    <citation type="submission" date="2020-03" db="EMBL/GenBank/DDBJ databases">
        <title>Five strains of Vibrio campbellii isolated from Mariana Trench.</title>
        <authorList>
            <person name="Liang J."/>
            <person name="Zhang X.-H."/>
        </authorList>
    </citation>
    <scope>NUCLEOTIDE SEQUENCE</scope>
    <source>
        <strain evidence="1">LJC013</strain>
    </source>
</reference>
<evidence type="ECO:0000313" key="2">
    <source>
        <dbReference type="Proteomes" id="UP001059912"/>
    </source>
</evidence>
<organism evidence="1 2">
    <name type="scientific">Vibrio campbellii</name>
    <dbReference type="NCBI Taxonomy" id="680"/>
    <lineage>
        <taxon>Bacteria</taxon>
        <taxon>Pseudomonadati</taxon>
        <taxon>Pseudomonadota</taxon>
        <taxon>Gammaproteobacteria</taxon>
        <taxon>Vibrionales</taxon>
        <taxon>Vibrionaceae</taxon>
        <taxon>Vibrio</taxon>
    </lineage>
</organism>
<keyword evidence="2" id="KW-1185">Reference proteome</keyword>
<dbReference type="Proteomes" id="UP001059912">
    <property type="component" value="Chromosome 1"/>
</dbReference>